<protein>
    <submittedName>
        <fullName evidence="5">Uncharacterized protein</fullName>
    </submittedName>
</protein>
<proteinExistence type="predicted"/>
<evidence type="ECO:0000313" key="5">
    <source>
        <dbReference type="EMBL" id="KAL3232577.1"/>
    </source>
</evidence>
<organism evidence="5 6">
    <name type="scientific">Nakaseomyces bracarensis</name>
    <dbReference type="NCBI Taxonomy" id="273131"/>
    <lineage>
        <taxon>Eukaryota</taxon>
        <taxon>Fungi</taxon>
        <taxon>Dikarya</taxon>
        <taxon>Ascomycota</taxon>
        <taxon>Saccharomycotina</taxon>
        <taxon>Saccharomycetes</taxon>
        <taxon>Saccharomycetales</taxon>
        <taxon>Saccharomycetaceae</taxon>
        <taxon>Nakaseomyces</taxon>
    </lineage>
</organism>
<keyword evidence="6" id="KW-1185">Reference proteome</keyword>
<feature type="coiled-coil region" evidence="4">
    <location>
        <begin position="6"/>
        <end position="33"/>
    </location>
</feature>
<evidence type="ECO:0000256" key="2">
    <source>
        <dbReference type="ARBA" id="ARBA00022574"/>
    </source>
</evidence>
<dbReference type="SUPFAM" id="SSF50978">
    <property type="entry name" value="WD40 repeat-like"/>
    <property type="match status" value="1"/>
</dbReference>
<evidence type="ECO:0000313" key="6">
    <source>
        <dbReference type="Proteomes" id="UP001623330"/>
    </source>
</evidence>
<dbReference type="EMBL" id="JBEVYD010000005">
    <property type="protein sequence ID" value="KAL3232577.1"/>
    <property type="molecule type" value="Genomic_DNA"/>
</dbReference>
<keyword evidence="4" id="KW-0175">Coiled coil</keyword>
<keyword evidence="1" id="KW-0963">Cytoplasm</keyword>
<dbReference type="PANTHER" id="PTHR12442">
    <property type="entry name" value="DYNEIN INTERMEDIATE CHAIN"/>
    <property type="match status" value="1"/>
</dbReference>
<dbReference type="Proteomes" id="UP001623330">
    <property type="component" value="Unassembled WGS sequence"/>
</dbReference>
<reference evidence="5 6" key="1">
    <citation type="submission" date="2024-05" db="EMBL/GenBank/DDBJ databases">
        <title>Long read based assembly of the Candida bracarensis genome reveals expanded adhesin content.</title>
        <authorList>
            <person name="Marcet-Houben M."/>
            <person name="Ksiezopolska E."/>
            <person name="Gabaldon T."/>
        </authorList>
    </citation>
    <scope>NUCLEOTIDE SEQUENCE [LARGE SCALE GENOMIC DNA]</scope>
    <source>
        <strain evidence="5 6">CBM6</strain>
    </source>
</reference>
<comment type="caution">
    <text evidence="5">The sequence shown here is derived from an EMBL/GenBank/DDBJ whole genome shotgun (WGS) entry which is preliminary data.</text>
</comment>
<sequence>MESTVLKQKRLQLEKLRQETAKLERDFDDIHGAEEPESNVIQGEVSPVQEVDSEKTLELRDHGVQTEEILMVDVGLNTEMQENGANPYELVRIKPGPVSIAKSTTFSELENSELLSKLERPEGVMIQNVVDRWQFHHTSDINSKICCIAIDELRDQVLVIYRLETTVKSGPRSAINSLLYLYNKPSKSVIKCIQFDGQEIVRGKFLRKQVETKVYTVVVSTSNGRIILCEFKETLNLITKRKTWKHNIVTKIYHHAPIYSIAELPGTAIGNERFITISVDGVYNKINTVTLDQDYQITARGAYLLQGNIIPPKRSDVLKILLEDGDDDNLIDVKSSTMFEKLFLRHMNKVTLFDEIGVTAVAFPPGEDNTLFVGSEDGAIYKLIMDQVNQNKIRVALDNNGFIPTRAINIENELFHSSHVTSLSFLHLSTKDVTDISLLLLSASLDKKACVWDTLTNNLLISKSEEYPILKAEWIKYKNTIYVATLTWKSCNLYKLDIIGPIARLNLHKNFPCEDGTQFTTFHYNLTDEEQVNIYLGTASDNIIVVKL</sequence>
<keyword evidence="3" id="KW-0677">Repeat</keyword>
<dbReference type="InterPro" id="IPR036322">
    <property type="entry name" value="WD40_repeat_dom_sf"/>
</dbReference>
<name>A0ABR4NVB5_9SACH</name>
<dbReference type="Gene3D" id="2.130.10.10">
    <property type="entry name" value="YVTN repeat-like/Quinoprotein amine dehydrogenase"/>
    <property type="match status" value="1"/>
</dbReference>
<gene>
    <name evidence="5" type="ORF">RNJ44_04493</name>
</gene>
<dbReference type="PANTHER" id="PTHR12442:SF22">
    <property type="entry name" value="CYTOPLASMIC DYNEIN 1 INTERMEDIATE CHAIN-RELATED"/>
    <property type="match status" value="1"/>
</dbReference>
<keyword evidence="2" id="KW-0853">WD repeat</keyword>
<dbReference type="InterPro" id="IPR015943">
    <property type="entry name" value="WD40/YVTN_repeat-like_dom_sf"/>
</dbReference>
<dbReference type="InterPro" id="IPR050687">
    <property type="entry name" value="Dynein_IC"/>
</dbReference>
<evidence type="ECO:0000256" key="1">
    <source>
        <dbReference type="ARBA" id="ARBA00022490"/>
    </source>
</evidence>
<evidence type="ECO:0000256" key="4">
    <source>
        <dbReference type="SAM" id="Coils"/>
    </source>
</evidence>
<evidence type="ECO:0000256" key="3">
    <source>
        <dbReference type="ARBA" id="ARBA00022737"/>
    </source>
</evidence>
<accession>A0ABR4NVB5</accession>